<organism evidence="3 4">
    <name type="scientific">Streptomyces thermogriseus</name>
    <dbReference type="NCBI Taxonomy" id="75292"/>
    <lineage>
        <taxon>Bacteria</taxon>
        <taxon>Bacillati</taxon>
        <taxon>Actinomycetota</taxon>
        <taxon>Actinomycetes</taxon>
        <taxon>Kitasatosporales</taxon>
        <taxon>Streptomycetaceae</taxon>
        <taxon>Streptomyces</taxon>
    </lineage>
</organism>
<keyword evidence="4" id="KW-1185">Reference proteome</keyword>
<dbReference type="SMART" id="SM01260">
    <property type="entry name" value="LANC_like"/>
    <property type="match status" value="1"/>
</dbReference>
<gene>
    <name evidence="3" type="ORF">GCM10009564_05560</name>
</gene>
<accession>A0ABN1SSZ9</accession>
<protein>
    <submittedName>
        <fullName evidence="3">Lantibiotic dehydratase</fullName>
    </submittedName>
</protein>
<dbReference type="Pfam" id="PF04738">
    <property type="entry name" value="Lant_dehydr_N"/>
    <property type="match status" value="1"/>
</dbReference>
<dbReference type="Pfam" id="PF14028">
    <property type="entry name" value="Lant_dehydr_C"/>
    <property type="match status" value="1"/>
</dbReference>
<dbReference type="InterPro" id="IPR007822">
    <property type="entry name" value="LANC-like"/>
</dbReference>
<dbReference type="InterPro" id="IPR023809">
    <property type="entry name" value="Thiopep_bacteriocin_synth_dom"/>
</dbReference>
<feature type="domain" description="Thiopeptide-type bacteriocin biosynthesis" evidence="2">
    <location>
        <begin position="744"/>
        <end position="847"/>
    </location>
</feature>
<comment type="caution">
    <text evidence="3">The sequence shown here is derived from an EMBL/GenBank/DDBJ whole genome shotgun (WGS) entry which is preliminary data.</text>
</comment>
<proteinExistence type="predicted"/>
<evidence type="ECO:0000313" key="3">
    <source>
        <dbReference type="EMBL" id="GAA1004185.1"/>
    </source>
</evidence>
<feature type="domain" description="Lantibiotic dehydratase N-terminal" evidence="1">
    <location>
        <begin position="48"/>
        <end position="679"/>
    </location>
</feature>
<dbReference type="InterPro" id="IPR006827">
    <property type="entry name" value="Lant_deHydtase_N"/>
</dbReference>
<evidence type="ECO:0000313" key="4">
    <source>
        <dbReference type="Proteomes" id="UP001501072"/>
    </source>
</evidence>
<dbReference type="EMBL" id="BAAAHU010000003">
    <property type="protein sequence ID" value="GAA1004185.1"/>
    <property type="molecule type" value="Genomic_DNA"/>
</dbReference>
<dbReference type="Proteomes" id="UP001501072">
    <property type="component" value="Unassembled WGS sequence"/>
</dbReference>
<evidence type="ECO:0000259" key="1">
    <source>
        <dbReference type="Pfam" id="PF04738"/>
    </source>
</evidence>
<name>A0ABN1SSZ9_9ACTN</name>
<dbReference type="PRINTS" id="PR01950">
    <property type="entry name" value="LANCSUPER"/>
</dbReference>
<dbReference type="Pfam" id="PF05147">
    <property type="entry name" value="LANC_like"/>
    <property type="match status" value="1"/>
</dbReference>
<reference evidence="3 4" key="1">
    <citation type="journal article" date="2019" name="Int. J. Syst. Evol. Microbiol.">
        <title>The Global Catalogue of Microorganisms (GCM) 10K type strain sequencing project: providing services to taxonomists for standard genome sequencing and annotation.</title>
        <authorList>
            <consortium name="The Broad Institute Genomics Platform"/>
            <consortium name="The Broad Institute Genome Sequencing Center for Infectious Disease"/>
            <person name="Wu L."/>
            <person name="Ma J."/>
        </authorList>
    </citation>
    <scope>NUCLEOTIDE SEQUENCE [LARGE SCALE GENOMIC DNA]</scope>
    <source>
        <strain evidence="3 4">JCM 11269</strain>
    </source>
</reference>
<dbReference type="NCBIfam" id="TIGR03891">
    <property type="entry name" value="thiopep_ocin"/>
    <property type="match status" value="1"/>
</dbReference>
<dbReference type="CDD" id="cd04793">
    <property type="entry name" value="LanC"/>
    <property type="match status" value="1"/>
</dbReference>
<dbReference type="InterPro" id="IPR033889">
    <property type="entry name" value="LanC"/>
</dbReference>
<dbReference type="PRINTS" id="PR01955">
    <property type="entry name" value="LANCFRANKIA"/>
</dbReference>
<sequence length="1136" mass="123784">MYHAVDAGMIRASAFAMTVPPPEWPDLDGSTDTDVARWCEWIAQVWSDDATACAIEVASPALADCVRQVLNATRRQPRTVRRTAVSLARCLLRMRYRATPFGLFAGPAALRLGPRPHVRWGSGHRAFASADARWLHDVVTALERDPQVLRHVRVIADPTCTARGTHVRVQHQPGETGPTDTTLRRTPAVDTVVEHARTPVLFGDLADKLSADCPGTPRTVIEDMLRDLVLHRVLISSLHAPMTCDDAVGHLVGQLEDTGVATAAAGRLRRIRTLLARHDSGPLDQQPALRAQATESMAALTGLTHPSLVVNLRPECDIVLPHSVTREAERALDVMARTTPYPHGSPAWKDYRTRFLERYSMGAVVPLRELTDPDTGLGFPAGYRGTVLKRPVIATSRRDEHLLALAQRAALDNQRRITLGKDDIDALSLGTPAQVPAHIELCFTVLSPSLQALESGDFALMTAGLSNGAGTTTGRFLPLLERDDRDRMTAAYAAMPTLTAGAARAQVSSPPLRRATYNVGRAPAVVPQVLPVSEHNPDAVLSIDDLGVVADARQLYLVSLTTGRPVEPSVMNAVELSNATHPLVRFVCELHRSHTAVMLPFAWGAAAQLPFLPEVRVGRTILSAACWRLRPHDLDGTAPWPVRFTDWRDRNNVPAGVYVGGDDQRLRLDLDEPAHVHLLRTELERHGSVVLHEAPPESAFGWIGRAHEVTIPFAAEQPQATAPARSTAALVRRDSGRLPGASPWACLKLYGHADRATEVLTVHLPRLLLDFGDTALDVWFIRYADPDPHLRLRLRLPSARAFGDAAARTAEWAAALRDEGLIQRVQWDTDTPETGRYGTGALLDAAVAAHTRRRLAAAHTRIGHGHYAAFAEYDLFRGLTGIGALLLRRRPDGQELRHVLEYLVRLTEPVSAPDGRPRPGWWVGHAPAGNQAATPGGHANAGLAHGITGPLALLALAKRHGITVDGHEQAMTRILRWLDGIQQIDRNGTRWPRWVSSTGPADTRTPVPSWCYGTPGIARAQQLAAIAFGDDDRRRMAERALLHCLADTRQLDRLSSRGLCHGFAGLIRTVQRVAQDAQDPGPFHTWLKEAHHRFLTVPAPRTPGFLDGTAGAALAFGSAEPGATSVTDWDACLLLI</sequence>
<dbReference type="Gene3D" id="1.50.10.20">
    <property type="match status" value="1"/>
</dbReference>
<evidence type="ECO:0000259" key="2">
    <source>
        <dbReference type="Pfam" id="PF14028"/>
    </source>
</evidence>
<dbReference type="SUPFAM" id="SSF158745">
    <property type="entry name" value="LanC-like"/>
    <property type="match status" value="1"/>
</dbReference>